<gene>
    <name evidence="1" type="ORF">FHR37_002644</name>
    <name evidence="2" type="ORF">SAMN05421678_1327</name>
</gene>
<dbReference type="AlphaFoldDB" id="A0A1I3CDU8"/>
<evidence type="ECO:0000313" key="4">
    <source>
        <dbReference type="Proteomes" id="UP000533017"/>
    </source>
</evidence>
<reference evidence="1 4" key="2">
    <citation type="submission" date="2020-07" db="EMBL/GenBank/DDBJ databases">
        <title>Sequencing the genomes of 1000 actinobacteria strains.</title>
        <authorList>
            <person name="Klenk H.-P."/>
        </authorList>
    </citation>
    <scope>NUCLEOTIDE SEQUENCE [LARGE SCALE GENOMIC DNA]</scope>
    <source>
        <strain evidence="1 4">DSM 45117</strain>
    </source>
</reference>
<organism evidence="2 3">
    <name type="scientific">Actinopolymorpha cephalotaxi</name>
    <dbReference type="NCBI Taxonomy" id="504797"/>
    <lineage>
        <taxon>Bacteria</taxon>
        <taxon>Bacillati</taxon>
        <taxon>Actinomycetota</taxon>
        <taxon>Actinomycetes</taxon>
        <taxon>Propionibacteriales</taxon>
        <taxon>Actinopolymorphaceae</taxon>
        <taxon>Actinopolymorpha</taxon>
    </lineage>
</organism>
<dbReference type="EMBL" id="FOOI01000032">
    <property type="protein sequence ID" value="SFH72476.1"/>
    <property type="molecule type" value="Genomic_DNA"/>
</dbReference>
<accession>A0A1I3CDU8</accession>
<dbReference type="Proteomes" id="UP000199052">
    <property type="component" value="Unassembled WGS sequence"/>
</dbReference>
<name>A0A1I3CDU8_9ACTN</name>
<evidence type="ECO:0000313" key="3">
    <source>
        <dbReference type="Proteomes" id="UP000199052"/>
    </source>
</evidence>
<reference evidence="2 3" key="1">
    <citation type="submission" date="2016-10" db="EMBL/GenBank/DDBJ databases">
        <authorList>
            <person name="de Groot N.N."/>
        </authorList>
    </citation>
    <scope>NUCLEOTIDE SEQUENCE [LARGE SCALE GENOMIC DNA]</scope>
    <source>
        <strain evidence="2 3">CPCC 202808</strain>
    </source>
</reference>
<proteinExistence type="predicted"/>
<keyword evidence="4" id="KW-1185">Reference proteome</keyword>
<dbReference type="Proteomes" id="UP000533017">
    <property type="component" value="Unassembled WGS sequence"/>
</dbReference>
<protein>
    <submittedName>
        <fullName evidence="2">Uncharacterized protein</fullName>
    </submittedName>
</protein>
<sequence length="60" mass="6725">MVRLDGRDQYRTPGQGIINRWCTYTGDPEPGTGKIHIFSYPPPFTEGLGWSTASTFRTSC</sequence>
<evidence type="ECO:0000313" key="1">
    <source>
        <dbReference type="EMBL" id="NYH83793.1"/>
    </source>
</evidence>
<evidence type="ECO:0000313" key="2">
    <source>
        <dbReference type="EMBL" id="SFH72476.1"/>
    </source>
</evidence>
<dbReference type="EMBL" id="JACBZA010000001">
    <property type="protein sequence ID" value="NYH83793.1"/>
    <property type="molecule type" value="Genomic_DNA"/>
</dbReference>